<evidence type="ECO:0000313" key="1">
    <source>
        <dbReference type="EMBL" id="KAI3357906.1"/>
    </source>
</evidence>
<feature type="non-terminal residue" evidence="1">
    <location>
        <position position="182"/>
    </location>
</feature>
<gene>
    <name evidence="1" type="ORF">L3Q82_016287</name>
</gene>
<proteinExistence type="predicted"/>
<keyword evidence="2" id="KW-1185">Reference proteome</keyword>
<comment type="caution">
    <text evidence="1">The sequence shown here is derived from an EMBL/GenBank/DDBJ whole genome shotgun (WGS) entry which is preliminary data.</text>
</comment>
<evidence type="ECO:0000313" key="2">
    <source>
        <dbReference type="Proteomes" id="UP000831701"/>
    </source>
</evidence>
<dbReference type="Proteomes" id="UP000831701">
    <property type="component" value="Chromosome 19"/>
</dbReference>
<dbReference type="EMBL" id="CM041549">
    <property type="protein sequence ID" value="KAI3357906.1"/>
    <property type="molecule type" value="Genomic_DNA"/>
</dbReference>
<sequence>MTGLKHARLRVILGENNTEKLTLPNGIPDSIDEFLSKWPEDFPVPRFSYDTELQLEKGNTEYQKSKKSPKRAEATFYPSFPVGETQESLEKVRLELLKEIQKRNNEGVIADKMARTFAYRRQEVVNQEPLVQDFMERWSALFREKEINAEFQRLVALPLEQAQLDKYSDQFIHIIQAKGGAK</sequence>
<reference evidence="1" key="1">
    <citation type="submission" date="2022-04" db="EMBL/GenBank/DDBJ databases">
        <title>Jade perch genome.</title>
        <authorList>
            <person name="Chao B."/>
        </authorList>
    </citation>
    <scope>NUCLEOTIDE SEQUENCE</scope>
    <source>
        <strain evidence="1">CB-2022</strain>
    </source>
</reference>
<accession>A0ACB8VR06</accession>
<protein>
    <submittedName>
        <fullName evidence="1">Uncharacterized protein</fullName>
    </submittedName>
</protein>
<organism evidence="1 2">
    <name type="scientific">Scortum barcoo</name>
    <name type="common">barcoo grunter</name>
    <dbReference type="NCBI Taxonomy" id="214431"/>
    <lineage>
        <taxon>Eukaryota</taxon>
        <taxon>Metazoa</taxon>
        <taxon>Chordata</taxon>
        <taxon>Craniata</taxon>
        <taxon>Vertebrata</taxon>
        <taxon>Euteleostomi</taxon>
        <taxon>Actinopterygii</taxon>
        <taxon>Neopterygii</taxon>
        <taxon>Teleostei</taxon>
        <taxon>Neoteleostei</taxon>
        <taxon>Acanthomorphata</taxon>
        <taxon>Eupercaria</taxon>
        <taxon>Centrarchiformes</taxon>
        <taxon>Terapontoidei</taxon>
        <taxon>Terapontidae</taxon>
        <taxon>Scortum</taxon>
    </lineage>
</organism>
<name>A0ACB8VR06_9TELE</name>